<organism evidence="12 13">
    <name type="scientific">Anaeromicropila populeti</name>
    <dbReference type="NCBI Taxonomy" id="37658"/>
    <lineage>
        <taxon>Bacteria</taxon>
        <taxon>Bacillati</taxon>
        <taxon>Bacillota</taxon>
        <taxon>Clostridia</taxon>
        <taxon>Lachnospirales</taxon>
        <taxon>Lachnospiraceae</taxon>
        <taxon>Anaeromicropila</taxon>
    </lineage>
</organism>
<comment type="subcellular location">
    <subcellularLocation>
        <location evidence="1 9">Cell membrane</location>
        <topology evidence="1 9">Multi-pass membrane protein</topology>
    </subcellularLocation>
</comment>
<dbReference type="PANTHER" id="PTHR47314:SF1">
    <property type="entry name" value="MALTOSE_MALTODEXTRIN TRANSPORT SYSTEM PERMEASE PROTEIN MALF"/>
    <property type="match status" value="1"/>
</dbReference>
<dbReference type="AlphaFoldDB" id="A0A1I6JRF0"/>
<dbReference type="PROSITE" id="PS50928">
    <property type="entry name" value="ABC_TM1"/>
    <property type="match status" value="1"/>
</dbReference>
<dbReference type="STRING" id="37658.SAMN05661086_01908"/>
<dbReference type="Pfam" id="PF00528">
    <property type="entry name" value="BPD_transp_1"/>
    <property type="match status" value="1"/>
</dbReference>
<evidence type="ECO:0000256" key="2">
    <source>
        <dbReference type="ARBA" id="ARBA00009047"/>
    </source>
</evidence>
<dbReference type="GO" id="GO:1990060">
    <property type="term" value="C:maltose transport complex"/>
    <property type="evidence" value="ECO:0007669"/>
    <property type="project" value="TreeGrafter"/>
</dbReference>
<dbReference type="GO" id="GO:0015423">
    <property type="term" value="F:ABC-type maltose transporter activity"/>
    <property type="evidence" value="ECO:0007669"/>
    <property type="project" value="TreeGrafter"/>
</dbReference>
<sequence>MKNIGRKIAKFFSDIGNAVVKGDIFVKLSLLIMGAGYFGRKQYIKGIITTIFQAAAALFTVIVAIPYISKFSTLGTVEREMVFNIDTMKNEVNNYDHSFKILLFGMIGIIAIVVFVFLYLWNIIKVRELQILSQRGKHINSFREDVRALLNQKFHITLLFFPFLGITLFTIIPLLVMIMVAFTNYDQNHMPPSSLFTWVGFNNFKQLFTSTISVTFGYSFTKILIWTLIWAFFATFTTYIGGILLAMLINDKKTKAKKLWRTLFIIAIAVPQFVTLLLVRNFFADLGIVNTICSKIGLTDFLKTIGLVKDSLTYIPFLSDPNWAKVMIILINMWIGIPYLMLIATGVLMNIPADLKESAKIDGANGIQIFFKITMPYMLFVTGPYLVTSFVANINNFNVIYLLTQDVFVTHNQYLANSNAKETDLLVTWLYRLTQEYYNYKMASVIGIVVFIICATFTLFAFNSMIKGDKEEEFQ</sequence>
<dbReference type="EMBL" id="FOYZ01000006">
    <property type="protein sequence ID" value="SFR81552.1"/>
    <property type="molecule type" value="Genomic_DNA"/>
</dbReference>
<feature type="domain" description="ABC transmembrane type-1" evidence="11">
    <location>
        <begin position="224"/>
        <end position="461"/>
    </location>
</feature>
<comment type="similarity">
    <text evidence="2 10">Belongs to the binding-protein-dependent transport system permease family. MalFG subfamily.</text>
</comment>
<feature type="transmembrane region" description="Helical" evidence="9">
    <location>
        <begin position="326"/>
        <end position="348"/>
    </location>
</feature>
<evidence type="ECO:0000256" key="10">
    <source>
        <dbReference type="RuleBase" id="RU367050"/>
    </source>
</evidence>
<comment type="function">
    <text evidence="10">Part of the ABC transporter complex MalEFGK involved in maltose/maltodextrin import. Probably responsible for the translocation of the substrate across the membrane.</text>
</comment>
<evidence type="ECO:0000313" key="12">
    <source>
        <dbReference type="EMBL" id="SFR81552.1"/>
    </source>
</evidence>
<proteinExistence type="inferred from homology"/>
<dbReference type="RefSeq" id="WP_092560449.1">
    <property type="nucleotide sequence ID" value="NZ_FOYZ01000006.1"/>
</dbReference>
<dbReference type="Gene3D" id="1.10.3720.10">
    <property type="entry name" value="MetI-like"/>
    <property type="match status" value="1"/>
</dbReference>
<accession>A0A1I6JRF0</accession>
<dbReference type="CDD" id="cd06261">
    <property type="entry name" value="TM_PBP2"/>
    <property type="match status" value="1"/>
</dbReference>
<keyword evidence="7 9" id="KW-1133">Transmembrane helix</keyword>
<evidence type="ECO:0000256" key="4">
    <source>
        <dbReference type="ARBA" id="ARBA00022475"/>
    </source>
</evidence>
<reference evidence="12 13" key="1">
    <citation type="submission" date="2016-10" db="EMBL/GenBank/DDBJ databases">
        <authorList>
            <person name="de Groot N.N."/>
        </authorList>
    </citation>
    <scope>NUCLEOTIDE SEQUENCE [LARGE SCALE GENOMIC DNA]</scope>
    <source>
        <strain evidence="12 13">743A</strain>
    </source>
</reference>
<protein>
    <recommendedName>
        <fullName evidence="10">Maltose/maltodextrin transport system permease protein</fullName>
    </recommendedName>
</protein>
<evidence type="ECO:0000256" key="9">
    <source>
        <dbReference type="RuleBase" id="RU363032"/>
    </source>
</evidence>
<name>A0A1I6JRF0_9FIRM</name>
<feature type="transmembrane region" description="Helical" evidence="9">
    <location>
        <begin position="47"/>
        <end position="68"/>
    </location>
</feature>
<keyword evidence="5 10" id="KW-0762">Sugar transport</keyword>
<gene>
    <name evidence="12" type="ORF">SAMN05661086_01908</name>
</gene>
<dbReference type="Proteomes" id="UP000199659">
    <property type="component" value="Unassembled WGS sequence"/>
</dbReference>
<keyword evidence="6 9" id="KW-0812">Transmembrane</keyword>
<dbReference type="PANTHER" id="PTHR47314">
    <property type="entry name" value="MALTOSE/MALTODEXTRIN TRANSPORT SYSTEM PERMEASE PROTEIN MALF"/>
    <property type="match status" value="1"/>
</dbReference>
<dbReference type="OrthoDB" id="9778687at2"/>
<feature type="transmembrane region" description="Helical" evidence="9">
    <location>
        <begin position="101"/>
        <end position="121"/>
    </location>
</feature>
<evidence type="ECO:0000259" key="11">
    <source>
        <dbReference type="PROSITE" id="PS50928"/>
    </source>
</evidence>
<evidence type="ECO:0000256" key="6">
    <source>
        <dbReference type="ARBA" id="ARBA00022692"/>
    </source>
</evidence>
<keyword evidence="8 9" id="KW-0472">Membrane</keyword>
<keyword evidence="13" id="KW-1185">Reference proteome</keyword>
<evidence type="ECO:0000256" key="3">
    <source>
        <dbReference type="ARBA" id="ARBA00022448"/>
    </source>
</evidence>
<evidence type="ECO:0000256" key="8">
    <source>
        <dbReference type="ARBA" id="ARBA00023136"/>
    </source>
</evidence>
<keyword evidence="4 10" id="KW-1003">Cell membrane</keyword>
<dbReference type="SUPFAM" id="SSF161098">
    <property type="entry name" value="MetI-like"/>
    <property type="match status" value="1"/>
</dbReference>
<dbReference type="GO" id="GO:0042956">
    <property type="term" value="P:maltodextrin transmembrane transport"/>
    <property type="evidence" value="ECO:0007669"/>
    <property type="project" value="TreeGrafter"/>
</dbReference>
<evidence type="ECO:0000256" key="5">
    <source>
        <dbReference type="ARBA" id="ARBA00022597"/>
    </source>
</evidence>
<evidence type="ECO:0000313" key="13">
    <source>
        <dbReference type="Proteomes" id="UP000199659"/>
    </source>
</evidence>
<evidence type="ECO:0000256" key="1">
    <source>
        <dbReference type="ARBA" id="ARBA00004651"/>
    </source>
</evidence>
<evidence type="ECO:0000256" key="7">
    <source>
        <dbReference type="ARBA" id="ARBA00022989"/>
    </source>
</evidence>
<feature type="transmembrane region" description="Helical" evidence="9">
    <location>
        <begin position="442"/>
        <end position="462"/>
    </location>
</feature>
<feature type="transmembrane region" description="Helical" evidence="9">
    <location>
        <begin position="156"/>
        <end position="182"/>
    </location>
</feature>
<feature type="transmembrane region" description="Helical" evidence="9">
    <location>
        <begin position="223"/>
        <end position="247"/>
    </location>
</feature>
<feature type="transmembrane region" description="Helical" evidence="9">
    <location>
        <begin position="369"/>
        <end position="387"/>
    </location>
</feature>
<dbReference type="InterPro" id="IPR035906">
    <property type="entry name" value="MetI-like_sf"/>
</dbReference>
<dbReference type="InterPro" id="IPR000515">
    <property type="entry name" value="MetI-like"/>
</dbReference>
<keyword evidence="3 9" id="KW-0813">Transport</keyword>
<feature type="transmembrane region" description="Helical" evidence="9">
    <location>
        <begin position="259"/>
        <end position="279"/>
    </location>
</feature>